<sequence length="36" mass="4274">MLFRLLLIHHVIENKAHAAPALFIMHANLHPYNRRD</sequence>
<evidence type="ECO:0000313" key="1">
    <source>
        <dbReference type="EMBL" id="JAH34747.1"/>
    </source>
</evidence>
<accession>A0A0E9S0Q3</accession>
<organism evidence="1">
    <name type="scientific">Anguilla anguilla</name>
    <name type="common">European freshwater eel</name>
    <name type="synonym">Muraena anguilla</name>
    <dbReference type="NCBI Taxonomy" id="7936"/>
    <lineage>
        <taxon>Eukaryota</taxon>
        <taxon>Metazoa</taxon>
        <taxon>Chordata</taxon>
        <taxon>Craniata</taxon>
        <taxon>Vertebrata</taxon>
        <taxon>Euteleostomi</taxon>
        <taxon>Actinopterygii</taxon>
        <taxon>Neopterygii</taxon>
        <taxon>Teleostei</taxon>
        <taxon>Anguilliformes</taxon>
        <taxon>Anguillidae</taxon>
        <taxon>Anguilla</taxon>
    </lineage>
</organism>
<reference evidence="1" key="2">
    <citation type="journal article" date="2015" name="Fish Shellfish Immunol.">
        <title>Early steps in the European eel (Anguilla anguilla)-Vibrio vulnificus interaction in the gills: Role of the RtxA13 toxin.</title>
        <authorList>
            <person name="Callol A."/>
            <person name="Pajuelo D."/>
            <person name="Ebbesson L."/>
            <person name="Teles M."/>
            <person name="MacKenzie S."/>
            <person name="Amaro C."/>
        </authorList>
    </citation>
    <scope>NUCLEOTIDE SEQUENCE</scope>
</reference>
<protein>
    <submittedName>
        <fullName evidence="1">Uncharacterized protein</fullName>
    </submittedName>
</protein>
<name>A0A0E9S0Q3_ANGAN</name>
<proteinExistence type="predicted"/>
<reference evidence="1" key="1">
    <citation type="submission" date="2014-11" db="EMBL/GenBank/DDBJ databases">
        <authorList>
            <person name="Amaro Gonzalez C."/>
        </authorList>
    </citation>
    <scope>NUCLEOTIDE SEQUENCE</scope>
</reference>
<dbReference type="EMBL" id="GBXM01073830">
    <property type="protein sequence ID" value="JAH34747.1"/>
    <property type="molecule type" value="Transcribed_RNA"/>
</dbReference>
<dbReference type="AlphaFoldDB" id="A0A0E9S0Q3"/>